<feature type="transmembrane region" description="Helical" evidence="7">
    <location>
        <begin position="717"/>
        <end position="744"/>
    </location>
</feature>
<evidence type="ECO:0000259" key="9">
    <source>
        <dbReference type="Pfam" id="PF12704"/>
    </source>
</evidence>
<accession>A0ABT8FXD6</accession>
<dbReference type="PANTHER" id="PTHR30572:SF4">
    <property type="entry name" value="ABC TRANSPORTER PERMEASE YTRF"/>
    <property type="match status" value="1"/>
</dbReference>
<feature type="transmembrane region" description="Helical" evidence="7">
    <location>
        <begin position="765"/>
        <end position="791"/>
    </location>
</feature>
<keyword evidence="11" id="KW-1185">Reference proteome</keyword>
<feature type="transmembrane region" description="Helical" evidence="7">
    <location>
        <begin position="501"/>
        <end position="520"/>
    </location>
</feature>
<dbReference type="RefSeq" id="WP_301125117.1">
    <property type="nucleotide sequence ID" value="NZ_JAUHPV010000001.1"/>
</dbReference>
<feature type="domain" description="MacB-like periplasmic core" evidence="9">
    <location>
        <begin position="17"/>
        <end position="245"/>
    </location>
</feature>
<feature type="transmembrane region" description="Helical" evidence="7">
    <location>
        <begin position="419"/>
        <end position="439"/>
    </location>
</feature>
<dbReference type="Pfam" id="PF12704">
    <property type="entry name" value="MacB_PCD"/>
    <property type="match status" value="2"/>
</dbReference>
<feature type="domain" description="MacB-like periplasmic core" evidence="9">
    <location>
        <begin position="501"/>
        <end position="688"/>
    </location>
</feature>
<keyword evidence="4 7" id="KW-1133">Transmembrane helix</keyword>
<dbReference type="InterPro" id="IPR050250">
    <property type="entry name" value="Macrolide_Exporter_MacB"/>
</dbReference>
<comment type="caution">
    <text evidence="10">The sequence shown here is derived from an EMBL/GenBank/DDBJ whole genome shotgun (WGS) entry which is preliminary data.</text>
</comment>
<comment type="subcellular location">
    <subcellularLocation>
        <location evidence="1">Cell membrane</location>
        <topology evidence="1">Multi-pass membrane protein</topology>
    </subcellularLocation>
</comment>
<proteinExistence type="inferred from homology"/>
<organism evidence="10 11">
    <name type="scientific">Demequina zhanjiangensis</name>
    <dbReference type="NCBI Taxonomy" id="3051659"/>
    <lineage>
        <taxon>Bacteria</taxon>
        <taxon>Bacillati</taxon>
        <taxon>Actinomycetota</taxon>
        <taxon>Actinomycetes</taxon>
        <taxon>Micrococcales</taxon>
        <taxon>Demequinaceae</taxon>
        <taxon>Demequina</taxon>
    </lineage>
</organism>
<evidence type="ECO:0000256" key="1">
    <source>
        <dbReference type="ARBA" id="ARBA00004651"/>
    </source>
</evidence>
<protein>
    <submittedName>
        <fullName evidence="10">FtsX-like permease family protein</fullName>
    </submittedName>
</protein>
<dbReference type="InterPro" id="IPR003838">
    <property type="entry name" value="ABC3_permease_C"/>
</dbReference>
<keyword evidence="3 7" id="KW-0812">Transmembrane</keyword>
<feature type="domain" description="ABC3 transporter permease C-terminal" evidence="8">
    <location>
        <begin position="280"/>
        <end position="400"/>
    </location>
</feature>
<evidence type="ECO:0000259" key="8">
    <source>
        <dbReference type="Pfam" id="PF02687"/>
    </source>
</evidence>
<dbReference type="EMBL" id="JAUHPV010000001">
    <property type="protein sequence ID" value="MDN4471462.1"/>
    <property type="molecule type" value="Genomic_DNA"/>
</dbReference>
<gene>
    <name evidence="10" type="ORF">QQX04_00480</name>
</gene>
<name>A0ABT8FXD6_9MICO</name>
<feature type="domain" description="ABC3 transporter permease C-terminal" evidence="8">
    <location>
        <begin position="725"/>
        <end position="840"/>
    </location>
</feature>
<dbReference type="InterPro" id="IPR025857">
    <property type="entry name" value="MacB_PCD"/>
</dbReference>
<dbReference type="Proteomes" id="UP001172738">
    <property type="component" value="Unassembled WGS sequence"/>
</dbReference>
<evidence type="ECO:0000256" key="7">
    <source>
        <dbReference type="SAM" id="Phobius"/>
    </source>
</evidence>
<evidence type="ECO:0000313" key="10">
    <source>
        <dbReference type="EMBL" id="MDN4471462.1"/>
    </source>
</evidence>
<reference evidence="10" key="1">
    <citation type="submission" date="2023-06" db="EMBL/GenBank/DDBJ databases">
        <title>SYSU T00b26.</title>
        <authorList>
            <person name="Gao L."/>
            <person name="Fang B.-Z."/>
            <person name="Li W.-J."/>
        </authorList>
    </citation>
    <scope>NUCLEOTIDE SEQUENCE</scope>
    <source>
        <strain evidence="10">SYSU T00b26</strain>
    </source>
</reference>
<evidence type="ECO:0000256" key="5">
    <source>
        <dbReference type="ARBA" id="ARBA00023136"/>
    </source>
</evidence>
<comment type="similarity">
    <text evidence="6">Belongs to the ABC-4 integral membrane protein family.</text>
</comment>
<evidence type="ECO:0000313" key="11">
    <source>
        <dbReference type="Proteomes" id="UP001172738"/>
    </source>
</evidence>
<keyword evidence="5 7" id="KW-0472">Membrane</keyword>
<dbReference type="Pfam" id="PF02687">
    <property type="entry name" value="FtsX"/>
    <property type="match status" value="2"/>
</dbReference>
<evidence type="ECO:0000256" key="6">
    <source>
        <dbReference type="ARBA" id="ARBA00038076"/>
    </source>
</evidence>
<feature type="transmembrane region" description="Helical" evidence="7">
    <location>
        <begin position="374"/>
        <end position="398"/>
    </location>
</feature>
<feature type="transmembrane region" description="Helical" evidence="7">
    <location>
        <begin position="811"/>
        <end position="834"/>
    </location>
</feature>
<evidence type="ECO:0000256" key="4">
    <source>
        <dbReference type="ARBA" id="ARBA00022989"/>
    </source>
</evidence>
<feature type="transmembrane region" description="Helical" evidence="7">
    <location>
        <begin position="276"/>
        <end position="301"/>
    </location>
</feature>
<evidence type="ECO:0000256" key="3">
    <source>
        <dbReference type="ARBA" id="ARBA00022692"/>
    </source>
</evidence>
<sequence length="849" mass="89069">MFRLAYKSVKHNPKRLLLTAVAVALGVALVSATLTLTNALSSGFNSLFSEIYGGTDVIVEQVAEEQADGTGSGNEMFAAGESTFDAQDLAAIQAVDGVSGAYGGLQVTATVLAAGFEPTGDLMSSGGPPTQMFNWTGEPDVDRATLIDGAGPAADGEIVLDVDSAPSLGYEIGDSVTVATVDGVTELTLVGTVRFGESNSLQGAVLAYVTESEAHALTGEDGYQQISVLTEDGADNEAVATAINEVLPDGTRAITGEAKAAEQAAELDDILQYIDIFAIAFALIALFVGSYIIVNTFRIIVTQRTREFGLMRAIGVTGRQLRSMILLEAVVIAIVASTIGIIVGYLGALGMSALVEAFSGDLFGTVTLPPDALLWSYALGSLVTLVSALLPAIHASSISPMEALRESATESKKPLKMRNVVGGAITLLGLVGIFVGLYTGVADPYWYVGAGAMALIIGVTLLAAQVLVPLAFGLRDVLTRMFKIDGKLAANNIRREPRRSANTAAALMIGVMLLALVATFTESLKTVVTSQFTQINAELFVLDTQTGVVPQGAMDIITSADGVDYVSSLSINSVEFEGMPESLVAVEAETADAAYDYDNEPDFTELDGGVFIGPDIQDRGVEVGDQVTLTGDADTLTLEVTGLYNTAEDGSFWVEWSTAEQMYEEVGVVQGLVVLDEDADVDEVQADILEQLSAEYPLVALQQPDQLAALANTFIDLILGVISALLGAALIIAILGVANTLLLSVTERTREIGLLRAVGVRKSSIWRMITIESMVMAVFGTVLGMILGVGLGAALVRALEEFGFTTIAIPWIWLIIYTVGAAIAGVVAAIWPAWRASRMDILKAIATDG</sequence>
<keyword evidence="2" id="KW-1003">Cell membrane</keyword>
<feature type="transmembrane region" description="Helical" evidence="7">
    <location>
        <begin position="329"/>
        <end position="354"/>
    </location>
</feature>
<dbReference type="PANTHER" id="PTHR30572">
    <property type="entry name" value="MEMBRANE COMPONENT OF TRANSPORTER-RELATED"/>
    <property type="match status" value="1"/>
</dbReference>
<feature type="transmembrane region" description="Helical" evidence="7">
    <location>
        <begin position="445"/>
        <end position="474"/>
    </location>
</feature>
<evidence type="ECO:0000256" key="2">
    <source>
        <dbReference type="ARBA" id="ARBA00022475"/>
    </source>
</evidence>